<dbReference type="AlphaFoldDB" id="A0AAP9DDQ0"/>
<protein>
    <submittedName>
        <fullName evidence="1">Uncharacterized protein</fullName>
    </submittedName>
</protein>
<evidence type="ECO:0000313" key="1">
    <source>
        <dbReference type="EMBL" id="QDK20866.1"/>
    </source>
</evidence>
<reference evidence="1 2" key="1">
    <citation type="submission" date="2019-01" db="EMBL/GenBank/DDBJ databases">
        <title>Florfenicol resistance in Enterobacteriaceae and whole-genome sequence analysis of florfenicol-resistant Leclercia adecarboxylata strain R25.</title>
        <authorList>
            <person name="Bao Q."/>
            <person name="Ying Y."/>
        </authorList>
    </citation>
    <scope>NUCLEOTIDE SEQUENCE [LARGE SCALE GENOMIC DNA]</scope>
    <source>
        <strain evidence="1 2">R25</strain>
    </source>
</reference>
<organism evidence="1 2">
    <name type="scientific">Leclercia adecarboxylata</name>
    <dbReference type="NCBI Taxonomy" id="83655"/>
    <lineage>
        <taxon>Bacteria</taxon>
        <taxon>Pseudomonadati</taxon>
        <taxon>Pseudomonadota</taxon>
        <taxon>Gammaproteobacteria</taxon>
        <taxon>Enterobacterales</taxon>
        <taxon>Enterobacteriaceae</taxon>
        <taxon>Leclercia</taxon>
    </lineage>
</organism>
<dbReference type="Proteomes" id="UP000317812">
    <property type="component" value="Chromosome"/>
</dbReference>
<proteinExistence type="predicted"/>
<accession>A0AAP9DDQ0</accession>
<dbReference type="RefSeq" id="WP_142489727.1">
    <property type="nucleotide sequence ID" value="NZ_CP035382.1"/>
</dbReference>
<evidence type="ECO:0000313" key="2">
    <source>
        <dbReference type="Proteomes" id="UP000317812"/>
    </source>
</evidence>
<dbReference type="EMBL" id="CP035382">
    <property type="protein sequence ID" value="QDK20866.1"/>
    <property type="molecule type" value="Genomic_DNA"/>
</dbReference>
<name>A0AAP9DDQ0_9ENTR</name>
<sequence>MADKCNNCTVGMIGSRPILSGGWAAAITEFNKVTEEWDEKTKRFAIPHPGFARKFNYCPHCGSTVED</sequence>
<gene>
    <name evidence="1" type="ORF">ES815_22145</name>
</gene>